<feature type="domain" description="Histidine kinase/HSP90-like ATPase" evidence="8">
    <location>
        <begin position="173"/>
        <end position="276"/>
    </location>
</feature>
<dbReference type="InterPro" id="IPR050482">
    <property type="entry name" value="Sensor_HK_TwoCompSys"/>
</dbReference>
<evidence type="ECO:0000313" key="10">
    <source>
        <dbReference type="Proteomes" id="UP000228758"/>
    </source>
</evidence>
<evidence type="ECO:0000256" key="5">
    <source>
        <dbReference type="ARBA" id="ARBA00023012"/>
    </source>
</evidence>
<keyword evidence="5" id="KW-0902">Two-component regulatory system</keyword>
<comment type="catalytic activity">
    <reaction evidence="1">
        <text>ATP + protein L-histidine = ADP + protein N-phospho-L-histidine.</text>
        <dbReference type="EC" id="2.7.13.3"/>
    </reaction>
</comment>
<evidence type="ECO:0000256" key="1">
    <source>
        <dbReference type="ARBA" id="ARBA00000085"/>
    </source>
</evidence>
<dbReference type="OrthoDB" id="227596at2"/>
<keyword evidence="10" id="KW-1185">Reference proteome</keyword>
<dbReference type="PANTHER" id="PTHR24421">
    <property type="entry name" value="NITRATE/NITRITE SENSOR PROTEIN NARX-RELATED"/>
    <property type="match status" value="1"/>
</dbReference>
<feature type="coiled-coil region" evidence="6">
    <location>
        <begin position="34"/>
        <end position="66"/>
    </location>
</feature>
<keyword evidence="7" id="KW-0472">Membrane</keyword>
<gene>
    <name evidence="9" type="ORF">CLV46_1618</name>
</gene>
<evidence type="ECO:0000256" key="4">
    <source>
        <dbReference type="ARBA" id="ARBA00022777"/>
    </source>
</evidence>
<protein>
    <recommendedName>
        <fullName evidence="2">histidine kinase</fullName>
        <ecNumber evidence="2">2.7.13.3</ecNumber>
    </recommendedName>
</protein>
<dbReference type="PANTHER" id="PTHR24421:SF10">
    <property type="entry name" value="NITRATE_NITRITE SENSOR PROTEIN NARQ"/>
    <property type="match status" value="1"/>
</dbReference>
<evidence type="ECO:0000313" key="9">
    <source>
        <dbReference type="EMBL" id="PJJ72057.1"/>
    </source>
</evidence>
<dbReference type="GO" id="GO:0000160">
    <property type="term" value="P:phosphorelay signal transduction system"/>
    <property type="evidence" value="ECO:0007669"/>
    <property type="project" value="UniProtKB-KW"/>
</dbReference>
<dbReference type="InterPro" id="IPR036890">
    <property type="entry name" value="HATPase_C_sf"/>
</dbReference>
<dbReference type="EMBL" id="PGFF01000001">
    <property type="protein sequence ID" value="PJJ72057.1"/>
    <property type="molecule type" value="Genomic_DNA"/>
</dbReference>
<dbReference type="InterPro" id="IPR003594">
    <property type="entry name" value="HATPase_dom"/>
</dbReference>
<dbReference type="Gene3D" id="1.20.5.1930">
    <property type="match status" value="1"/>
</dbReference>
<dbReference type="Proteomes" id="UP000228758">
    <property type="component" value="Unassembled WGS sequence"/>
</dbReference>
<evidence type="ECO:0000256" key="6">
    <source>
        <dbReference type="SAM" id="Coils"/>
    </source>
</evidence>
<name>A0A2M9CJH6_9MICO</name>
<dbReference type="AlphaFoldDB" id="A0A2M9CJH6"/>
<proteinExistence type="predicted"/>
<keyword evidence="7" id="KW-1133">Transmembrane helix</keyword>
<sequence>MDDWLQANAESLVVAFAAVAAVLALALLIVLVALARTRRSVDTERAQRAEAERTAVDARLEVADRDARLRVLRELHEVAVRSVGDIAVRADGARHSVPDPAAAARAIDGVAVSARAALGDLRRVLAFAGDLDAPSEPWSGIRPARELFDTLRSAGLAIEVEETGARFPLTDGAEVAIYRILQEALVNALHHGGPGTTVRVGFGWTATGLQVKVDDDGLRVAGDGGGYTMQDDLRALTEVVEGRGIAEMRARTELFGGVLTAHRVPGVGFSLSAVFPTLRHHNAVHGVDLGVRPGRLADDDPH</sequence>
<keyword evidence="6" id="KW-0175">Coiled coil</keyword>
<evidence type="ECO:0000256" key="3">
    <source>
        <dbReference type="ARBA" id="ARBA00022679"/>
    </source>
</evidence>
<evidence type="ECO:0000256" key="2">
    <source>
        <dbReference type="ARBA" id="ARBA00012438"/>
    </source>
</evidence>
<keyword evidence="4 9" id="KW-0418">Kinase</keyword>
<keyword evidence="7" id="KW-0812">Transmembrane</keyword>
<dbReference type="Gene3D" id="3.30.565.10">
    <property type="entry name" value="Histidine kinase-like ATPase, C-terminal domain"/>
    <property type="match status" value="1"/>
</dbReference>
<accession>A0A2M9CJH6</accession>
<dbReference type="Pfam" id="PF02518">
    <property type="entry name" value="HATPase_c"/>
    <property type="match status" value="1"/>
</dbReference>
<dbReference type="GO" id="GO:0004673">
    <property type="term" value="F:protein histidine kinase activity"/>
    <property type="evidence" value="ECO:0007669"/>
    <property type="project" value="UniProtKB-EC"/>
</dbReference>
<feature type="transmembrane region" description="Helical" evidence="7">
    <location>
        <begin position="12"/>
        <end position="35"/>
    </location>
</feature>
<comment type="caution">
    <text evidence="9">The sequence shown here is derived from an EMBL/GenBank/DDBJ whole genome shotgun (WGS) entry which is preliminary data.</text>
</comment>
<reference evidence="9 10" key="1">
    <citation type="submission" date="2017-11" db="EMBL/GenBank/DDBJ databases">
        <title>Genomic Encyclopedia of Archaeal and Bacterial Type Strains, Phase II (KMG-II): From Individual Species to Whole Genera.</title>
        <authorList>
            <person name="Goeker M."/>
        </authorList>
    </citation>
    <scope>NUCLEOTIDE SEQUENCE [LARGE SCALE GENOMIC DNA]</scope>
    <source>
        <strain evidence="9 10">DSM 27393</strain>
    </source>
</reference>
<dbReference type="RefSeq" id="WP_100364291.1">
    <property type="nucleotide sequence ID" value="NZ_PGFF01000001.1"/>
</dbReference>
<organism evidence="9 10">
    <name type="scientific">Diaminobutyricimonas aerilata</name>
    <dbReference type="NCBI Taxonomy" id="1162967"/>
    <lineage>
        <taxon>Bacteria</taxon>
        <taxon>Bacillati</taxon>
        <taxon>Actinomycetota</taxon>
        <taxon>Actinomycetes</taxon>
        <taxon>Micrococcales</taxon>
        <taxon>Microbacteriaceae</taxon>
        <taxon>Diaminobutyricimonas</taxon>
    </lineage>
</organism>
<dbReference type="SUPFAM" id="SSF55874">
    <property type="entry name" value="ATPase domain of HSP90 chaperone/DNA topoisomerase II/histidine kinase"/>
    <property type="match status" value="1"/>
</dbReference>
<evidence type="ECO:0000259" key="8">
    <source>
        <dbReference type="Pfam" id="PF02518"/>
    </source>
</evidence>
<dbReference type="EC" id="2.7.13.3" evidence="2"/>
<dbReference type="CDD" id="cd16917">
    <property type="entry name" value="HATPase_UhpB-NarQ-NarX-like"/>
    <property type="match status" value="1"/>
</dbReference>
<keyword evidence="3" id="KW-0808">Transferase</keyword>
<evidence type="ECO:0000256" key="7">
    <source>
        <dbReference type="SAM" id="Phobius"/>
    </source>
</evidence>